<feature type="region of interest" description="Disordered" evidence="1">
    <location>
        <begin position="130"/>
        <end position="151"/>
    </location>
</feature>
<feature type="region of interest" description="Disordered" evidence="1">
    <location>
        <begin position="181"/>
        <end position="201"/>
    </location>
</feature>
<dbReference type="EMBL" id="ML996696">
    <property type="protein sequence ID" value="KAF2400015.1"/>
    <property type="molecule type" value="Genomic_DNA"/>
</dbReference>
<protein>
    <submittedName>
        <fullName evidence="2">Uncharacterized protein</fullName>
    </submittedName>
</protein>
<feature type="compositionally biased region" description="Polar residues" evidence="1">
    <location>
        <begin position="352"/>
        <end position="362"/>
    </location>
</feature>
<evidence type="ECO:0000313" key="3">
    <source>
        <dbReference type="Proteomes" id="UP000799640"/>
    </source>
</evidence>
<gene>
    <name evidence="2" type="ORF">EJ06DRAFT_43711</name>
</gene>
<accession>A0A6G1HWA5</accession>
<feature type="region of interest" description="Disordered" evidence="1">
    <location>
        <begin position="345"/>
        <end position="371"/>
    </location>
</feature>
<evidence type="ECO:0000313" key="2">
    <source>
        <dbReference type="EMBL" id="KAF2400015.1"/>
    </source>
</evidence>
<feature type="region of interest" description="Disordered" evidence="1">
    <location>
        <begin position="41"/>
        <end position="116"/>
    </location>
</feature>
<organism evidence="2 3">
    <name type="scientific">Trichodelitschia bisporula</name>
    <dbReference type="NCBI Taxonomy" id="703511"/>
    <lineage>
        <taxon>Eukaryota</taxon>
        <taxon>Fungi</taxon>
        <taxon>Dikarya</taxon>
        <taxon>Ascomycota</taxon>
        <taxon>Pezizomycotina</taxon>
        <taxon>Dothideomycetes</taxon>
        <taxon>Dothideomycetes incertae sedis</taxon>
        <taxon>Phaeotrichales</taxon>
        <taxon>Phaeotrichaceae</taxon>
        <taxon>Trichodelitschia</taxon>
    </lineage>
</organism>
<dbReference type="AlphaFoldDB" id="A0A6G1HWA5"/>
<evidence type="ECO:0000256" key="1">
    <source>
        <dbReference type="SAM" id="MobiDB-lite"/>
    </source>
</evidence>
<keyword evidence="3" id="KW-1185">Reference proteome</keyword>
<proteinExistence type="predicted"/>
<dbReference type="Proteomes" id="UP000799640">
    <property type="component" value="Unassembled WGS sequence"/>
</dbReference>
<feature type="compositionally biased region" description="Low complexity" evidence="1">
    <location>
        <begin position="71"/>
        <end position="87"/>
    </location>
</feature>
<sequence length="371" mass="39036">MIHGLSLGSSPLFRTRHRLTFILVLKSTSISSLLRLQNPSFPHGPSTIPPIQDHRTPHRFQHPTPSPTRPRPVGVVSGGVRHASRSPPLRPAPRHSHPGLARLPNSQNVSPPSAPHVRCGPVTLSGASFSASDLRPGVSSSTTHLDYPTRSGAGQAVYRDRSCSAVGAALPSPSSIAIPALRSRPVGTASGKPTTPQDLRPGILPSALPPGAGQATKLAKSCLRRRRRAPVAIIHRYLALRTRSVRAGSWDLYSTPIFPPPGILPSALPPGAGQTAKGIKRFLHCRRRAPVSIYRHPPGLPPHARCWPEAGRLSGHNIPAPGVPSFATSTCSGLAGRSSISLHAPTVGPAGTSPSSIATSQAFRLRSGPGR</sequence>
<name>A0A6G1HWA5_9PEZI</name>
<reference evidence="2" key="1">
    <citation type="journal article" date="2020" name="Stud. Mycol.">
        <title>101 Dothideomycetes genomes: a test case for predicting lifestyles and emergence of pathogens.</title>
        <authorList>
            <person name="Haridas S."/>
            <person name="Albert R."/>
            <person name="Binder M."/>
            <person name="Bloem J."/>
            <person name="Labutti K."/>
            <person name="Salamov A."/>
            <person name="Andreopoulos B."/>
            <person name="Baker S."/>
            <person name="Barry K."/>
            <person name="Bills G."/>
            <person name="Bluhm B."/>
            <person name="Cannon C."/>
            <person name="Castanera R."/>
            <person name="Culley D."/>
            <person name="Daum C."/>
            <person name="Ezra D."/>
            <person name="Gonzalez J."/>
            <person name="Henrissat B."/>
            <person name="Kuo A."/>
            <person name="Liang C."/>
            <person name="Lipzen A."/>
            <person name="Lutzoni F."/>
            <person name="Magnuson J."/>
            <person name="Mondo S."/>
            <person name="Nolan M."/>
            <person name="Ohm R."/>
            <person name="Pangilinan J."/>
            <person name="Park H.-J."/>
            <person name="Ramirez L."/>
            <person name="Alfaro M."/>
            <person name="Sun H."/>
            <person name="Tritt A."/>
            <person name="Yoshinaga Y."/>
            <person name="Zwiers L.-H."/>
            <person name="Turgeon B."/>
            <person name="Goodwin S."/>
            <person name="Spatafora J."/>
            <person name="Crous P."/>
            <person name="Grigoriev I."/>
        </authorList>
    </citation>
    <scope>NUCLEOTIDE SEQUENCE</scope>
    <source>
        <strain evidence="2">CBS 262.69</strain>
    </source>
</reference>